<dbReference type="SUPFAM" id="SSF46626">
    <property type="entry name" value="Cytochrome c"/>
    <property type="match status" value="1"/>
</dbReference>
<dbReference type="Proteomes" id="UP000460715">
    <property type="component" value="Unassembled WGS sequence"/>
</dbReference>
<keyword evidence="4" id="KW-0249">Electron transport</keyword>
<evidence type="ECO:0000256" key="1">
    <source>
        <dbReference type="ARBA" id="ARBA00022448"/>
    </source>
</evidence>
<dbReference type="PRINTS" id="PR00604">
    <property type="entry name" value="CYTCHRMECIAB"/>
</dbReference>
<dbReference type="PANTHER" id="PTHR11961">
    <property type="entry name" value="CYTOCHROME C"/>
    <property type="match status" value="1"/>
</dbReference>
<dbReference type="Pfam" id="PF00034">
    <property type="entry name" value="Cytochrom_C"/>
    <property type="match status" value="1"/>
</dbReference>
<sequence length="178" mass="18811">MSLEVNKAFAAVLTAGIAFMVAGLIGETVVHPKRLEKTAITIEGVGETAATPAASEPEIEPVAPLLAAANIEDGKQIAGRICSACHTFEQGAANKVGPNLYGVVGNHHAHLEGFNYSPAMQALKDKQWDYEALNHFLAGPARAIRGTRMAFAGLRSVNQRADVIAYLRTLSGNPQPLP</sequence>
<feature type="domain" description="Cytochrome c" evidence="7">
    <location>
        <begin position="69"/>
        <end position="171"/>
    </location>
</feature>
<keyword evidence="1" id="KW-0813">Transport</keyword>
<name>A0A845BFK2_9PROT</name>
<dbReference type="RefSeq" id="WP_160938288.1">
    <property type="nucleotide sequence ID" value="NZ_SNVJ01000015.1"/>
</dbReference>
<evidence type="ECO:0000256" key="6">
    <source>
        <dbReference type="PROSITE-ProRule" id="PRU00433"/>
    </source>
</evidence>
<dbReference type="Gene3D" id="1.10.760.10">
    <property type="entry name" value="Cytochrome c-like domain"/>
    <property type="match status" value="1"/>
</dbReference>
<evidence type="ECO:0000259" key="7">
    <source>
        <dbReference type="PROSITE" id="PS51007"/>
    </source>
</evidence>
<organism evidence="8 9">
    <name type="scientific">Teichococcus coralli</name>
    <dbReference type="NCBI Taxonomy" id="2545983"/>
    <lineage>
        <taxon>Bacteria</taxon>
        <taxon>Pseudomonadati</taxon>
        <taxon>Pseudomonadota</taxon>
        <taxon>Alphaproteobacteria</taxon>
        <taxon>Acetobacterales</taxon>
        <taxon>Roseomonadaceae</taxon>
        <taxon>Roseomonas</taxon>
    </lineage>
</organism>
<dbReference type="OrthoDB" id="9805828at2"/>
<keyword evidence="2 6" id="KW-0349">Heme</keyword>
<evidence type="ECO:0000313" key="9">
    <source>
        <dbReference type="Proteomes" id="UP000460715"/>
    </source>
</evidence>
<dbReference type="InterPro" id="IPR002327">
    <property type="entry name" value="Cyt_c_1A/1B"/>
</dbReference>
<reference evidence="8 9" key="1">
    <citation type="submission" date="2019-03" db="EMBL/GenBank/DDBJ databases">
        <title>Roseomonas sp. a novel Roseomonas species isolated from Sea whip Gorgonian.</title>
        <authorList>
            <person name="Li F."/>
            <person name="Pan X."/>
            <person name="Huang S."/>
            <person name="Li Z."/>
            <person name="Meng B."/>
        </authorList>
    </citation>
    <scope>NUCLEOTIDE SEQUENCE [LARGE SCALE GENOMIC DNA]</scope>
    <source>
        <strain evidence="8 9">M0104</strain>
    </source>
</reference>
<dbReference type="GO" id="GO:0009055">
    <property type="term" value="F:electron transfer activity"/>
    <property type="evidence" value="ECO:0007669"/>
    <property type="project" value="InterPro"/>
</dbReference>
<gene>
    <name evidence="8" type="ORF">E0493_16150</name>
</gene>
<accession>A0A845BFK2</accession>
<keyword evidence="5 6" id="KW-0408">Iron</keyword>
<evidence type="ECO:0000256" key="2">
    <source>
        <dbReference type="ARBA" id="ARBA00022617"/>
    </source>
</evidence>
<evidence type="ECO:0000256" key="4">
    <source>
        <dbReference type="ARBA" id="ARBA00022982"/>
    </source>
</evidence>
<evidence type="ECO:0000313" key="8">
    <source>
        <dbReference type="EMBL" id="MXP64886.1"/>
    </source>
</evidence>
<dbReference type="GO" id="GO:0046872">
    <property type="term" value="F:metal ion binding"/>
    <property type="evidence" value="ECO:0007669"/>
    <property type="project" value="UniProtKB-KW"/>
</dbReference>
<dbReference type="InterPro" id="IPR009056">
    <property type="entry name" value="Cyt_c-like_dom"/>
</dbReference>
<dbReference type="GO" id="GO:0020037">
    <property type="term" value="F:heme binding"/>
    <property type="evidence" value="ECO:0007669"/>
    <property type="project" value="InterPro"/>
</dbReference>
<evidence type="ECO:0000256" key="5">
    <source>
        <dbReference type="ARBA" id="ARBA00023004"/>
    </source>
</evidence>
<dbReference type="EMBL" id="SNVJ01000015">
    <property type="protein sequence ID" value="MXP64886.1"/>
    <property type="molecule type" value="Genomic_DNA"/>
</dbReference>
<comment type="caution">
    <text evidence="8">The sequence shown here is derived from an EMBL/GenBank/DDBJ whole genome shotgun (WGS) entry which is preliminary data.</text>
</comment>
<proteinExistence type="predicted"/>
<keyword evidence="3 6" id="KW-0479">Metal-binding</keyword>
<evidence type="ECO:0000256" key="3">
    <source>
        <dbReference type="ARBA" id="ARBA00022723"/>
    </source>
</evidence>
<dbReference type="InterPro" id="IPR036909">
    <property type="entry name" value="Cyt_c-like_dom_sf"/>
</dbReference>
<protein>
    <submittedName>
        <fullName evidence="8">Cytochrome c family protein</fullName>
    </submittedName>
</protein>
<dbReference type="PROSITE" id="PS51007">
    <property type="entry name" value="CYTC"/>
    <property type="match status" value="1"/>
</dbReference>
<keyword evidence="9" id="KW-1185">Reference proteome</keyword>
<dbReference type="AlphaFoldDB" id="A0A845BFK2"/>